<dbReference type="InterPro" id="IPR000792">
    <property type="entry name" value="Tscrpt_reg_LuxR_C"/>
</dbReference>
<dbReference type="InterPro" id="IPR016032">
    <property type="entry name" value="Sig_transdc_resp-reg_C-effctor"/>
</dbReference>
<feature type="region of interest" description="Disordered" evidence="1">
    <location>
        <begin position="1"/>
        <end position="23"/>
    </location>
</feature>
<dbReference type="Pfam" id="PF00931">
    <property type="entry name" value="NB-ARC"/>
    <property type="match status" value="1"/>
</dbReference>
<dbReference type="PANTHER" id="PTHR47691:SF3">
    <property type="entry name" value="HTH-TYPE TRANSCRIPTIONAL REGULATOR RV0890C-RELATED"/>
    <property type="match status" value="1"/>
</dbReference>
<feature type="compositionally biased region" description="Polar residues" evidence="1">
    <location>
        <begin position="9"/>
        <end position="18"/>
    </location>
</feature>
<dbReference type="SUPFAM" id="SSF52540">
    <property type="entry name" value="P-loop containing nucleoside triphosphate hydrolases"/>
    <property type="match status" value="1"/>
</dbReference>
<evidence type="ECO:0000313" key="3">
    <source>
        <dbReference type="EMBL" id="GCE06006.1"/>
    </source>
</evidence>
<dbReference type="OrthoDB" id="33864at2"/>
<dbReference type="GO" id="GO:0043531">
    <property type="term" value="F:ADP binding"/>
    <property type="evidence" value="ECO:0007669"/>
    <property type="project" value="InterPro"/>
</dbReference>
<evidence type="ECO:0000256" key="1">
    <source>
        <dbReference type="SAM" id="MobiDB-lite"/>
    </source>
</evidence>
<reference evidence="4" key="1">
    <citation type="submission" date="2018-12" db="EMBL/GenBank/DDBJ databases">
        <title>Tengunoibacter tsumagoiensis gen. nov., sp. nov., Dictyobacter kobayashii sp. nov., D. alpinus sp. nov., and D. joshuensis sp. nov. and description of Dictyobacteraceae fam. nov. within the order Ktedonobacterales isolated from Tengu-no-mugimeshi.</title>
        <authorList>
            <person name="Wang C.M."/>
            <person name="Zheng Y."/>
            <person name="Sakai Y."/>
            <person name="Toyoda A."/>
            <person name="Minakuchi Y."/>
            <person name="Abe K."/>
            <person name="Yokota A."/>
            <person name="Yabe S."/>
        </authorList>
    </citation>
    <scope>NUCLEOTIDE SEQUENCE [LARGE SCALE GENOMIC DNA]</scope>
    <source>
        <strain evidence="4">S-27</strain>
    </source>
</reference>
<dbReference type="PANTHER" id="PTHR47691">
    <property type="entry name" value="REGULATOR-RELATED"/>
    <property type="match status" value="1"/>
</dbReference>
<dbReference type="EMBL" id="BIFQ01000001">
    <property type="protein sequence ID" value="GCE06006.1"/>
    <property type="molecule type" value="Genomic_DNA"/>
</dbReference>
<dbReference type="PROSITE" id="PS50043">
    <property type="entry name" value="HTH_LUXR_2"/>
    <property type="match status" value="1"/>
</dbReference>
<dbReference type="RefSeq" id="WP_160145915.1">
    <property type="nucleotide sequence ID" value="NZ_BIFQ01000001.1"/>
</dbReference>
<dbReference type="GO" id="GO:0003677">
    <property type="term" value="F:DNA binding"/>
    <property type="evidence" value="ECO:0007669"/>
    <property type="project" value="InterPro"/>
</dbReference>
<evidence type="ECO:0000313" key="4">
    <source>
        <dbReference type="Proteomes" id="UP000287224"/>
    </source>
</evidence>
<proteinExistence type="predicted"/>
<dbReference type="GO" id="GO:0006355">
    <property type="term" value="P:regulation of DNA-templated transcription"/>
    <property type="evidence" value="ECO:0007669"/>
    <property type="project" value="InterPro"/>
</dbReference>
<dbReference type="SUPFAM" id="SSF48452">
    <property type="entry name" value="TPR-like"/>
    <property type="match status" value="2"/>
</dbReference>
<dbReference type="CDD" id="cd06170">
    <property type="entry name" value="LuxR_C_like"/>
    <property type="match status" value="1"/>
</dbReference>
<dbReference type="InterPro" id="IPR019734">
    <property type="entry name" value="TPR_rpt"/>
</dbReference>
<accession>A0A401ZGN3</accession>
<dbReference type="InterPro" id="IPR011990">
    <property type="entry name" value="TPR-like_helical_dom_sf"/>
</dbReference>
<dbReference type="InterPro" id="IPR036388">
    <property type="entry name" value="WH-like_DNA-bd_sf"/>
</dbReference>
<keyword evidence="4" id="KW-1185">Reference proteome</keyword>
<dbReference type="AlphaFoldDB" id="A0A401ZGN3"/>
<dbReference type="Gene3D" id="1.10.10.10">
    <property type="entry name" value="Winged helix-like DNA-binding domain superfamily/Winged helix DNA-binding domain"/>
    <property type="match status" value="1"/>
</dbReference>
<feature type="domain" description="HTH luxR-type" evidence="2">
    <location>
        <begin position="732"/>
        <end position="797"/>
    </location>
</feature>
<dbReference type="PRINTS" id="PR00038">
    <property type="entry name" value="HTHLUXR"/>
</dbReference>
<gene>
    <name evidence="3" type="ORF">KDAU_33350</name>
</gene>
<dbReference type="SMART" id="SM00421">
    <property type="entry name" value="HTH_LUXR"/>
    <property type="match status" value="1"/>
</dbReference>
<dbReference type="SUPFAM" id="SSF46894">
    <property type="entry name" value="C-terminal effector domain of the bipartite response regulators"/>
    <property type="match status" value="1"/>
</dbReference>
<sequence>MVAHDSLSTRDVPSSNEKAGTRHIPGPLQRLIGRQRDIERFLELFALRSSRLFTIVGTVGVGKTQFALQVVAALQSSFPDGVCTVFLDSLYDHTLVLSTILRTLGITEDPASSDFETLCSFLHKSRMLLLLDTFEHLRPAASFLPRILDTCPGITILVTSRAGLKVRGEQQFPLFPLDLPDPTDSYDPEALAHNPAVALFLACTRTHLPQFQLTAENASYIAQICTHLEGIPLAMELAATTGMQLFPPRMLIKYLEQHPLHILVNEEQDVPERQRTWSKTIDRSYSLLQPQEQRLFRRLAIFSGGATLEALEDFYERLGEKSHTIVPALAALTNHRLVIAPSEDSTDPVHFRMLQVIRAYGRECLNVERETNGTVQAYTAYFIHLAREIEPQLIGAAQLQGLDILEQEQNNFRAVFTWLIERNEIENALDLAAALWKFWSYRGYVIEGYQQVVQLLKLCRDEMVSAPVRAKAYYAAALLAFFQLHIAAMKEHLQTCLKLYCEVDDKHGYAMALNAMGFCELLQGHYENVKTYYEESLPIFQEMGDRWHLAEAYALVAREAQAQGDYPRARQLLERSLALIKEVGDRRAIIQALDFLGSIVCYLKEYETALQMYKEKSLTAIELGEKPLIATSLEEVGAIALITGQQAWAAILIGAAEAWRETSWGLISDADQRRVEDVKMQLRVQMNEETLARIWAQGRAMTPTQALLASFPEAPARQETATPAAPNTRLNLSMYPDQLTPRQVEILRLLAEGLTDKEIAERLSISPRTVNAHLNKIYPKINVSTRSAATRYAVERKLI</sequence>
<dbReference type="Gene3D" id="3.40.50.300">
    <property type="entry name" value="P-loop containing nucleotide triphosphate hydrolases"/>
    <property type="match status" value="1"/>
</dbReference>
<comment type="caution">
    <text evidence="3">The sequence shown here is derived from an EMBL/GenBank/DDBJ whole genome shotgun (WGS) entry which is preliminary data.</text>
</comment>
<organism evidence="3 4">
    <name type="scientific">Dictyobacter aurantiacus</name>
    <dbReference type="NCBI Taxonomy" id="1936993"/>
    <lineage>
        <taxon>Bacteria</taxon>
        <taxon>Bacillati</taxon>
        <taxon>Chloroflexota</taxon>
        <taxon>Ktedonobacteria</taxon>
        <taxon>Ktedonobacterales</taxon>
        <taxon>Dictyobacteraceae</taxon>
        <taxon>Dictyobacter</taxon>
    </lineage>
</organism>
<dbReference type="Proteomes" id="UP000287224">
    <property type="component" value="Unassembled WGS sequence"/>
</dbReference>
<protein>
    <recommendedName>
        <fullName evidence="2">HTH luxR-type domain-containing protein</fullName>
    </recommendedName>
</protein>
<dbReference type="InterPro" id="IPR027417">
    <property type="entry name" value="P-loop_NTPase"/>
</dbReference>
<evidence type="ECO:0000259" key="2">
    <source>
        <dbReference type="PROSITE" id="PS50043"/>
    </source>
</evidence>
<dbReference type="InterPro" id="IPR002182">
    <property type="entry name" value="NB-ARC"/>
</dbReference>
<dbReference type="Pfam" id="PF00196">
    <property type="entry name" value="GerE"/>
    <property type="match status" value="1"/>
</dbReference>
<name>A0A401ZGN3_9CHLR</name>
<dbReference type="InterPro" id="IPR058852">
    <property type="entry name" value="HTH_77"/>
</dbReference>
<dbReference type="Pfam" id="PF25872">
    <property type="entry name" value="HTH_77"/>
    <property type="match status" value="1"/>
</dbReference>
<dbReference type="Gene3D" id="1.25.40.10">
    <property type="entry name" value="Tetratricopeptide repeat domain"/>
    <property type="match status" value="1"/>
</dbReference>
<dbReference type="Pfam" id="PF13424">
    <property type="entry name" value="TPR_12"/>
    <property type="match status" value="1"/>
</dbReference>
<dbReference type="SMART" id="SM00028">
    <property type="entry name" value="TPR"/>
    <property type="match status" value="3"/>
</dbReference>